<dbReference type="PANTHER" id="PTHR24020">
    <property type="entry name" value="COLLAGEN ALPHA"/>
    <property type="match status" value="1"/>
</dbReference>
<dbReference type="InterPro" id="IPR002035">
    <property type="entry name" value="VWF_A"/>
</dbReference>
<proteinExistence type="predicted"/>
<dbReference type="AlphaFoldDB" id="A0A2C9KDW8"/>
<dbReference type="PANTHER" id="PTHR24020:SF20">
    <property type="entry name" value="PH DOMAIN-CONTAINING PROTEIN"/>
    <property type="match status" value="1"/>
</dbReference>
<dbReference type="SMART" id="SM00327">
    <property type="entry name" value="VWA"/>
    <property type="match status" value="2"/>
</dbReference>
<name>A0A2C9KDW8_BIOGL</name>
<feature type="domain" description="VWFA" evidence="1">
    <location>
        <begin position="116"/>
        <end position="287"/>
    </location>
</feature>
<dbReference type="PRINTS" id="PR00453">
    <property type="entry name" value="VWFADOMAIN"/>
</dbReference>
<dbReference type="EnsemblMetazoa" id="BGLB017992-RB">
    <property type="protein sequence ID" value="BGLB017992-PB"/>
    <property type="gene ID" value="BGLB017992"/>
</dbReference>
<dbReference type="RefSeq" id="XP_013066290.2">
    <property type="nucleotide sequence ID" value="XM_013210836.2"/>
</dbReference>
<dbReference type="Pfam" id="PF00092">
    <property type="entry name" value="VWA"/>
    <property type="match status" value="2"/>
</dbReference>
<dbReference type="InterPro" id="IPR036465">
    <property type="entry name" value="vWFA_dom_sf"/>
</dbReference>
<dbReference type="Gene3D" id="3.40.50.410">
    <property type="entry name" value="von Willebrand factor, type A domain"/>
    <property type="match status" value="2"/>
</dbReference>
<dbReference type="STRING" id="6526.A0A2C9KDW8"/>
<dbReference type="InterPro" id="IPR050525">
    <property type="entry name" value="ECM_Assembly_Org"/>
</dbReference>
<dbReference type="Proteomes" id="UP000076420">
    <property type="component" value="Unassembled WGS sequence"/>
</dbReference>
<dbReference type="EnsemblMetazoa" id="BGLB017992-RA">
    <property type="protein sequence ID" value="BGLB017992-PA"/>
    <property type="gene ID" value="BGLB017992"/>
</dbReference>
<sequence length="505" mass="54754">MKLVYGFIFSLCFVYANSLIWPIFRRTIPPLGIGPVIIQKPTAPSYLNVDSWLPTPIGRVFQRAGIVLDDTLKAAVSAGVNVLCAVGLRIVPCRDRTDQNAGLLAPVPFQCLGKADVIFVLDSSGSIGSLNYQEALSFLANFAGSFQIGNDDFRFGLVIFSDNARQIFDLSTYNNHPELLEAILKTPYLLGNTFTDKALVMANSLLTTTGRPGVPKVVITLTDGNSANAMLTFGAATALKNSGVTMMSIGVGNNILENELVVLAKSPAHVFTTDEYKNLQTLLYVTAQKTCKECNGVVAPIEDDKGIPNNDAPKACKTLADIIFVLDSSGSIGADNYIKMLQFAANITDRFTLGVNDVLFAEIIYGAVVQKMFDFNDNMDATSLKMAILHTPYLKQATRTDRALNYVINSTMLDPNYSGARLNAKKIVILMTDGASDFPALTKEAAQKVKERGLSIIAVGIANANMDELKNMASTVDDVFKADTFDDLKKIAEKVTQRTCDKISC</sequence>
<evidence type="ECO:0000313" key="3">
    <source>
        <dbReference type="Proteomes" id="UP000076420"/>
    </source>
</evidence>
<dbReference type="PROSITE" id="PS50234">
    <property type="entry name" value="VWFA"/>
    <property type="match status" value="2"/>
</dbReference>
<dbReference type="KEGG" id="bgt:106054804"/>
<feature type="domain" description="VWFA" evidence="1">
    <location>
        <begin position="321"/>
        <end position="495"/>
    </location>
</feature>
<reference evidence="2" key="1">
    <citation type="submission" date="2020-05" db="UniProtKB">
        <authorList>
            <consortium name="EnsemblMetazoa"/>
        </authorList>
    </citation>
    <scope>IDENTIFICATION</scope>
    <source>
        <strain evidence="2">BB02</strain>
    </source>
</reference>
<organism evidence="2 3">
    <name type="scientific">Biomphalaria glabrata</name>
    <name type="common">Bloodfluke planorb</name>
    <name type="synonym">Freshwater snail</name>
    <dbReference type="NCBI Taxonomy" id="6526"/>
    <lineage>
        <taxon>Eukaryota</taxon>
        <taxon>Metazoa</taxon>
        <taxon>Spiralia</taxon>
        <taxon>Lophotrochozoa</taxon>
        <taxon>Mollusca</taxon>
        <taxon>Gastropoda</taxon>
        <taxon>Heterobranchia</taxon>
        <taxon>Euthyneura</taxon>
        <taxon>Panpulmonata</taxon>
        <taxon>Hygrophila</taxon>
        <taxon>Lymnaeoidea</taxon>
        <taxon>Planorbidae</taxon>
        <taxon>Biomphalaria</taxon>
    </lineage>
</organism>
<dbReference type="RefSeq" id="XP_013066289.2">
    <property type="nucleotide sequence ID" value="XM_013210835.2"/>
</dbReference>
<gene>
    <name evidence="2" type="primary">106054804</name>
</gene>
<protein>
    <recommendedName>
        <fullName evidence="1">VWFA domain-containing protein</fullName>
    </recommendedName>
</protein>
<dbReference type="VEuPathDB" id="VectorBase:BGLAX_044386"/>
<dbReference type="VEuPathDB" id="VectorBase:BGLB017992"/>
<evidence type="ECO:0000313" key="2">
    <source>
        <dbReference type="EnsemblMetazoa" id="BGLB017992-PB"/>
    </source>
</evidence>
<dbReference type="CDD" id="cd01450">
    <property type="entry name" value="vWFA_subfamily_ECM"/>
    <property type="match status" value="1"/>
</dbReference>
<dbReference type="VEuPathDB" id="VectorBase:BGLAX_049056"/>
<accession>A0A2C9KDW8</accession>
<evidence type="ECO:0000259" key="1">
    <source>
        <dbReference type="PROSITE" id="PS50234"/>
    </source>
</evidence>
<dbReference type="SUPFAM" id="SSF53300">
    <property type="entry name" value="vWA-like"/>
    <property type="match status" value="2"/>
</dbReference>